<keyword evidence="2" id="KW-1185">Reference proteome</keyword>
<gene>
    <name evidence="1" type="ORF">CCMP2556_LOCUS1411</name>
</gene>
<sequence>MSAPIDDERSSGSSPESGPGRSPRTSVERREGHAIEAHVIDDFESIDLEEEVPDEDSIPTPQAAPQAPTDASKERLARLVAIIERMQPTRMEILRSVPMHRMVQCFGQVFWASAEREFFHLSQVTEFYDEFLSHSWQVESWKKVLLLITLKNGAPACVMGTLGAAIMMVLFQLDFLPGFKKSHLHFQWSFWSSAVGIVLALMTLLFWRPRGSVFVDRMCINQFDGRMKAEGIMNIGAILKVSKSLLVVWDDSYVERLWCMFEMAAFLKAHPDTEKAAKLVRVQPVQLGVIVLPISLLFAVLGISGIVNPAENVLAIWSILLVMIILAGLFCCHTLRRYYRSLEATNRRLQRFELQKAFCWCCSVNHINPTTGQPIAMCDREIVRQCVTSWYGSEKEFDRSVRTVVATALKQQLGCDALPYGWILGGTSSFLWPLLDLLASYYRDDLVRHLVPNYVIRFAAYWLWMIPTVATVGLFLARCFRAQARSKLGDFCKDLLVLVLAVPTVLAFLAWQVYTELIFMHSGHETWGGLLFAAAALITFVAARKVYHLGNRRFEDLALAAQPETTADLADENGTGESALPPVEHVAV</sequence>
<dbReference type="Proteomes" id="UP001642484">
    <property type="component" value="Unassembled WGS sequence"/>
</dbReference>
<proteinExistence type="predicted"/>
<comment type="caution">
    <text evidence="1">The sequence shown here is derived from an EMBL/GenBank/DDBJ whole genome shotgun (WGS) entry which is preliminary data.</text>
</comment>
<protein>
    <submittedName>
        <fullName evidence="1">Uncharacterized protein</fullName>
    </submittedName>
</protein>
<dbReference type="EMBL" id="CAXAMN010000459">
    <property type="protein sequence ID" value="CAK8988826.1"/>
    <property type="molecule type" value="Genomic_DNA"/>
</dbReference>
<accession>A0ABP0HF24</accession>
<evidence type="ECO:0000313" key="1">
    <source>
        <dbReference type="EMBL" id="CAK8988826.1"/>
    </source>
</evidence>
<name>A0ABP0HF24_9DINO</name>
<reference evidence="1 2" key="1">
    <citation type="submission" date="2024-02" db="EMBL/GenBank/DDBJ databases">
        <authorList>
            <person name="Chen Y."/>
            <person name="Shah S."/>
            <person name="Dougan E. K."/>
            <person name="Thang M."/>
            <person name="Chan C."/>
        </authorList>
    </citation>
    <scope>NUCLEOTIDE SEQUENCE [LARGE SCALE GENOMIC DNA]</scope>
</reference>
<organism evidence="1 2">
    <name type="scientific">Durusdinium trenchii</name>
    <dbReference type="NCBI Taxonomy" id="1381693"/>
    <lineage>
        <taxon>Eukaryota</taxon>
        <taxon>Sar</taxon>
        <taxon>Alveolata</taxon>
        <taxon>Dinophyceae</taxon>
        <taxon>Suessiales</taxon>
        <taxon>Symbiodiniaceae</taxon>
        <taxon>Durusdinium</taxon>
    </lineage>
</organism>
<evidence type="ECO:0000313" key="2">
    <source>
        <dbReference type="Proteomes" id="UP001642484"/>
    </source>
</evidence>